<keyword evidence="7" id="KW-1185">Reference proteome</keyword>
<dbReference type="AlphaFoldDB" id="A0A1E4TYP9"/>
<evidence type="ECO:0000256" key="5">
    <source>
        <dbReference type="SAM" id="Coils"/>
    </source>
</evidence>
<evidence type="ECO:0000256" key="4">
    <source>
        <dbReference type="RuleBase" id="RU000363"/>
    </source>
</evidence>
<dbReference type="InterPro" id="IPR052178">
    <property type="entry name" value="Sec_Metab_Biosynth_SDR"/>
</dbReference>
<dbReference type="PRINTS" id="PR00080">
    <property type="entry name" value="SDRFAMILY"/>
</dbReference>
<gene>
    <name evidence="6" type="ORF">PACTADRAFT_48670</name>
</gene>
<dbReference type="GO" id="GO:0016491">
    <property type="term" value="F:oxidoreductase activity"/>
    <property type="evidence" value="ECO:0007669"/>
    <property type="project" value="UniProtKB-KW"/>
</dbReference>
<accession>A0A1E4TYP9</accession>
<dbReference type="InterPro" id="IPR036291">
    <property type="entry name" value="NAD(P)-bd_dom_sf"/>
</dbReference>
<dbReference type="PANTHER" id="PTHR43618">
    <property type="entry name" value="7-ALPHA-HYDROXYSTEROID DEHYDROGENASE"/>
    <property type="match status" value="1"/>
</dbReference>
<dbReference type="PRINTS" id="PR00081">
    <property type="entry name" value="GDHRDH"/>
</dbReference>
<evidence type="ECO:0000256" key="2">
    <source>
        <dbReference type="ARBA" id="ARBA00022857"/>
    </source>
</evidence>
<reference evidence="7" key="1">
    <citation type="submission" date="2016-05" db="EMBL/GenBank/DDBJ databases">
        <title>Comparative genomics of biotechnologically important yeasts.</title>
        <authorList>
            <consortium name="DOE Joint Genome Institute"/>
            <person name="Riley R."/>
            <person name="Haridas S."/>
            <person name="Wolfe K.H."/>
            <person name="Lopes M.R."/>
            <person name="Hittinger C.T."/>
            <person name="Goker M."/>
            <person name="Salamov A."/>
            <person name="Wisecaver J."/>
            <person name="Long T.M."/>
            <person name="Aerts A.L."/>
            <person name="Barry K."/>
            <person name="Choi C."/>
            <person name="Clum A."/>
            <person name="Coughlan A.Y."/>
            <person name="Deshpande S."/>
            <person name="Douglass A.P."/>
            <person name="Hanson S.J."/>
            <person name="Klenk H.-P."/>
            <person name="Labutti K."/>
            <person name="Lapidus A."/>
            <person name="Lindquist E."/>
            <person name="Lipzen A."/>
            <person name="Meier-Kolthoff J.P."/>
            <person name="Ohm R.A."/>
            <person name="Otillar R.P."/>
            <person name="Pangilinan J."/>
            <person name="Peng Y."/>
            <person name="Rokas A."/>
            <person name="Rosa C.A."/>
            <person name="Scheuner C."/>
            <person name="Sibirny A.A."/>
            <person name="Slot J.C."/>
            <person name="Stielow J.B."/>
            <person name="Sun H."/>
            <person name="Kurtzman C.P."/>
            <person name="Blackwell M."/>
            <person name="Grigoriev I.V."/>
            <person name="Jeffries T.W."/>
        </authorList>
    </citation>
    <scope>NUCLEOTIDE SEQUENCE [LARGE SCALE GENOMIC DNA]</scope>
    <source>
        <strain evidence="7">NRRL Y-2460</strain>
    </source>
</reference>
<dbReference type="OrthoDB" id="294295at2759"/>
<dbReference type="Gene3D" id="3.40.50.720">
    <property type="entry name" value="NAD(P)-binding Rossmann-like Domain"/>
    <property type="match status" value="1"/>
</dbReference>
<evidence type="ECO:0000313" key="6">
    <source>
        <dbReference type="EMBL" id="ODV96869.1"/>
    </source>
</evidence>
<dbReference type="STRING" id="669874.A0A1E4TYP9"/>
<comment type="similarity">
    <text evidence="1 4">Belongs to the short-chain dehydrogenases/reductases (SDR) family.</text>
</comment>
<dbReference type="Proteomes" id="UP000094236">
    <property type="component" value="Unassembled WGS sequence"/>
</dbReference>
<dbReference type="SUPFAM" id="SSF51735">
    <property type="entry name" value="NAD(P)-binding Rossmann-fold domains"/>
    <property type="match status" value="1"/>
</dbReference>
<dbReference type="InterPro" id="IPR002347">
    <property type="entry name" value="SDR_fam"/>
</dbReference>
<proteinExistence type="inferred from homology"/>
<name>A0A1E4TYP9_PACTA</name>
<keyword evidence="3" id="KW-0560">Oxidoreductase</keyword>
<evidence type="ECO:0000313" key="7">
    <source>
        <dbReference type="Proteomes" id="UP000094236"/>
    </source>
</evidence>
<dbReference type="EMBL" id="KV454012">
    <property type="protein sequence ID" value="ODV96869.1"/>
    <property type="molecule type" value="Genomic_DNA"/>
</dbReference>
<keyword evidence="5" id="KW-0175">Coiled coil</keyword>
<organism evidence="6 7">
    <name type="scientific">Pachysolen tannophilus NRRL Y-2460</name>
    <dbReference type="NCBI Taxonomy" id="669874"/>
    <lineage>
        <taxon>Eukaryota</taxon>
        <taxon>Fungi</taxon>
        <taxon>Dikarya</taxon>
        <taxon>Ascomycota</taxon>
        <taxon>Saccharomycotina</taxon>
        <taxon>Pichiomycetes</taxon>
        <taxon>Pachysolenaceae</taxon>
        <taxon>Pachysolen</taxon>
    </lineage>
</organism>
<evidence type="ECO:0000256" key="1">
    <source>
        <dbReference type="ARBA" id="ARBA00006484"/>
    </source>
</evidence>
<evidence type="ECO:0000256" key="3">
    <source>
        <dbReference type="ARBA" id="ARBA00023002"/>
    </source>
</evidence>
<dbReference type="PANTHER" id="PTHR43618:SF12">
    <property type="entry name" value="OXIDOREDUCTASE, SHORT-CHAIN DEHYDROGENASE_REDUCTASE FAMILY (AFU_ORTHOLOGUE AFUA_1G14540)"/>
    <property type="match status" value="1"/>
</dbReference>
<sequence length="273" mass="30114">MVELNVNGKVAIVTGGARGLGFYCSKILVKANIKKLIITSRNLKNLERSREELLKLAESSETEILIFENDLSSYKGVEKFYHQVLSLEIKKIDLLILNSGATWGEPLETHPESALHKVFDLNVVGLFHTIQLFTPMLTEAASVSHSRPSRILIISSVAGLVSSFPTQGTYGYNMSKSAIIHLAKNLALELAPQFNINVNVICPGFFPTKMSNGVLEKNGQNIIDNNPRRRLGIEEDLEYLVLYLCCDQSNYLNGVIIPVDGGSYLGNAVTSKM</sequence>
<keyword evidence="2" id="KW-0521">NADP</keyword>
<dbReference type="Pfam" id="PF00106">
    <property type="entry name" value="adh_short"/>
    <property type="match status" value="1"/>
</dbReference>
<protein>
    <submittedName>
        <fullName evidence="6">Uncharacterized protein</fullName>
    </submittedName>
</protein>
<feature type="coiled-coil region" evidence="5">
    <location>
        <begin position="36"/>
        <end position="63"/>
    </location>
</feature>